<feature type="transmembrane region" description="Helical" evidence="1">
    <location>
        <begin position="21"/>
        <end position="43"/>
    </location>
</feature>
<protein>
    <submittedName>
        <fullName evidence="3">Phosphatidic acid phosphatase</fullName>
    </submittedName>
</protein>
<sequence length="260" mass="28247">MTRTVRQIARLTPRPVRPAGWWLDGVLLVATAALTLALANGVFLDTDIAVRDWVDAHRPDVAAIVAEVFNKLGQGGQVLMPVAGLLAAALAWRARSVRPVLVFAGGFLITYATIGPMKLLLHRGYPHNDEIPHPERLFSDPAEGLAYPSGHVANAIIWYGVITLLLAGLLRHLGRPDVSPAVYRTIRVAPPAIVFCTTTYLGFHWITDSIAGFLLGLLLSRLLSRVPWDDLPLPALPNGFDRPAIFNRPAETADEPTPVS</sequence>
<dbReference type="Proteomes" id="UP000680866">
    <property type="component" value="Chromosome"/>
</dbReference>
<dbReference type="KEGG" id="pry:Prubr_30700"/>
<organism evidence="3 4">
    <name type="scientific">Polymorphospora rubra</name>
    <dbReference type="NCBI Taxonomy" id="338584"/>
    <lineage>
        <taxon>Bacteria</taxon>
        <taxon>Bacillati</taxon>
        <taxon>Actinomycetota</taxon>
        <taxon>Actinomycetes</taxon>
        <taxon>Micromonosporales</taxon>
        <taxon>Micromonosporaceae</taxon>
        <taxon>Polymorphospora</taxon>
    </lineage>
</organism>
<evidence type="ECO:0000313" key="4">
    <source>
        <dbReference type="Proteomes" id="UP000680866"/>
    </source>
</evidence>
<evidence type="ECO:0000256" key="1">
    <source>
        <dbReference type="SAM" id="Phobius"/>
    </source>
</evidence>
<feature type="domain" description="Phosphatidic acid phosphatase type 2/haloperoxidase" evidence="2">
    <location>
        <begin position="101"/>
        <end position="229"/>
    </location>
</feature>
<dbReference type="EMBL" id="AP023359">
    <property type="protein sequence ID" value="BCJ66049.1"/>
    <property type="molecule type" value="Genomic_DNA"/>
</dbReference>
<proteinExistence type="predicted"/>
<keyword evidence="1" id="KW-1133">Transmembrane helix</keyword>
<keyword evidence="1" id="KW-0472">Membrane</keyword>
<feature type="transmembrane region" description="Helical" evidence="1">
    <location>
        <begin position="78"/>
        <end position="94"/>
    </location>
</feature>
<gene>
    <name evidence="3" type="ORF">Prubr_30700</name>
</gene>
<accession>A0A810N1F7</accession>
<feature type="transmembrane region" description="Helical" evidence="1">
    <location>
        <begin position="193"/>
        <end position="219"/>
    </location>
</feature>
<dbReference type="InterPro" id="IPR036938">
    <property type="entry name" value="PAP2/HPO_sf"/>
</dbReference>
<dbReference type="InterPro" id="IPR000326">
    <property type="entry name" value="PAP2/HPO"/>
</dbReference>
<dbReference type="Gene3D" id="1.20.144.10">
    <property type="entry name" value="Phosphatidic acid phosphatase type 2/haloperoxidase"/>
    <property type="match status" value="1"/>
</dbReference>
<keyword evidence="1" id="KW-0812">Transmembrane</keyword>
<evidence type="ECO:0000259" key="2">
    <source>
        <dbReference type="Pfam" id="PF01569"/>
    </source>
</evidence>
<evidence type="ECO:0000313" key="3">
    <source>
        <dbReference type="EMBL" id="BCJ66049.1"/>
    </source>
</evidence>
<dbReference type="Pfam" id="PF01569">
    <property type="entry name" value="PAP2"/>
    <property type="match status" value="1"/>
</dbReference>
<dbReference type="AlphaFoldDB" id="A0A810N1F7"/>
<feature type="transmembrane region" description="Helical" evidence="1">
    <location>
        <begin position="101"/>
        <end position="121"/>
    </location>
</feature>
<name>A0A810N1F7_9ACTN</name>
<keyword evidence="4" id="KW-1185">Reference proteome</keyword>
<dbReference type="SUPFAM" id="SSF48317">
    <property type="entry name" value="Acid phosphatase/Vanadium-dependent haloperoxidase"/>
    <property type="match status" value="1"/>
</dbReference>
<reference evidence="3" key="1">
    <citation type="submission" date="2020-08" db="EMBL/GenBank/DDBJ databases">
        <title>Whole genome shotgun sequence of Polymorphospora rubra NBRC 101157.</title>
        <authorList>
            <person name="Komaki H."/>
            <person name="Tamura T."/>
        </authorList>
    </citation>
    <scope>NUCLEOTIDE SEQUENCE</scope>
    <source>
        <strain evidence="3">NBRC 101157</strain>
    </source>
</reference>
<feature type="transmembrane region" description="Helical" evidence="1">
    <location>
        <begin position="156"/>
        <end position="173"/>
    </location>
</feature>